<feature type="compositionally biased region" description="Polar residues" evidence="1">
    <location>
        <begin position="21"/>
        <end position="31"/>
    </location>
</feature>
<comment type="caution">
    <text evidence="2">The sequence shown here is derived from an EMBL/GenBank/DDBJ whole genome shotgun (WGS) entry which is preliminary data.</text>
</comment>
<keyword evidence="3" id="KW-1185">Reference proteome</keyword>
<feature type="region of interest" description="Disordered" evidence="1">
    <location>
        <begin position="366"/>
        <end position="386"/>
    </location>
</feature>
<proteinExistence type="predicted"/>
<protein>
    <recommendedName>
        <fullName evidence="4">Myb-like domain-containing protein</fullName>
    </recommendedName>
</protein>
<gene>
    <name evidence="2" type="ORF">G3M48_009100</name>
</gene>
<feature type="compositionally biased region" description="Acidic residues" evidence="1">
    <location>
        <begin position="463"/>
        <end position="477"/>
    </location>
</feature>
<organism evidence="2 3">
    <name type="scientific">Beauveria asiatica</name>
    <dbReference type="NCBI Taxonomy" id="1069075"/>
    <lineage>
        <taxon>Eukaryota</taxon>
        <taxon>Fungi</taxon>
        <taxon>Dikarya</taxon>
        <taxon>Ascomycota</taxon>
        <taxon>Pezizomycotina</taxon>
        <taxon>Sordariomycetes</taxon>
        <taxon>Hypocreomycetidae</taxon>
        <taxon>Hypocreales</taxon>
        <taxon>Cordycipitaceae</taxon>
        <taxon>Beauveria</taxon>
    </lineage>
</organism>
<dbReference type="AlphaFoldDB" id="A0AAW0S2H1"/>
<dbReference type="EMBL" id="JAAHCF010000072">
    <property type="protein sequence ID" value="KAK8148799.1"/>
    <property type="molecule type" value="Genomic_DNA"/>
</dbReference>
<dbReference type="Gene3D" id="1.10.10.60">
    <property type="entry name" value="Homeodomain-like"/>
    <property type="match status" value="1"/>
</dbReference>
<sequence length="699" mass="78113">MPPKRGSRAARAFNAPEPMPTRNTRSQSRNAESVIDRSSLVADPVARKGAPRGVSASEAEIPSSPRRNEDSDDDVEVGAENGESHVATQVSEEDLEFMCQCVHKLGSTTENILSHYRVFGDKDKLARRAFMMDMDSFASVRKQFLVDEAYAPFLHWAWATTRLAKDELDALKVAVALANLATLLQTIWEGAWKDLDEAGSPSVENLSIIDEDFKDLLIGDFQIDVTEAVMNLALEVRVAHVLAALAKANKNSDARKILYDIFCEHREDPTSAQINAALENGPYKHFAGIDTQKSDSLFREHIAVFSKHIGKNNVTFSNLPTLRKQYPAKSLLASIQSVFREFGGPIRVSRGIWKQLEYREQSPNEFFDAASGGEDDISSDEDESQPIVRASDAEAGHSLFRDQADAEALERVQATADGGIFAVDHGAAPFPSTLSHRTADRASSTSANQHQHNKRTHDKATTGDDDDDDDDDDDIFETDTRSISEAAYRKRRLIQKADATRVDQEIRQQQQQQREHSPFLPSSSLSTFTTAVGGSTQADRYARQANSVVPRNDPRSSSTTTTIVLADGDASSRPRARPLMHGGRVRWSQHDDEALLASIGKHYAKWADIERQANHLFEHPRDQQAYRDRARNLKVKYILNDEALPYGFDWVTLGSKEKERLLRHGKNYKRMEADIDILSGRPTNTEYIPVRVRDTPRSE</sequence>
<feature type="compositionally biased region" description="Low complexity" evidence="1">
    <location>
        <begin position="508"/>
        <end position="530"/>
    </location>
</feature>
<feature type="region of interest" description="Disordered" evidence="1">
    <location>
        <begin position="1"/>
        <end position="77"/>
    </location>
</feature>
<name>A0AAW0S2H1_9HYPO</name>
<dbReference type="Proteomes" id="UP001397290">
    <property type="component" value="Unassembled WGS sequence"/>
</dbReference>
<evidence type="ECO:0000313" key="2">
    <source>
        <dbReference type="EMBL" id="KAK8148799.1"/>
    </source>
</evidence>
<feature type="compositionally biased region" description="Polar residues" evidence="1">
    <location>
        <begin position="432"/>
        <end position="450"/>
    </location>
</feature>
<evidence type="ECO:0000313" key="3">
    <source>
        <dbReference type="Proteomes" id="UP001397290"/>
    </source>
</evidence>
<feature type="region of interest" description="Disordered" evidence="1">
    <location>
        <begin position="431"/>
        <end position="478"/>
    </location>
</feature>
<feature type="compositionally biased region" description="Acidic residues" evidence="1">
    <location>
        <begin position="373"/>
        <end position="384"/>
    </location>
</feature>
<accession>A0AAW0S2H1</accession>
<feature type="region of interest" description="Disordered" evidence="1">
    <location>
        <begin position="499"/>
        <end position="530"/>
    </location>
</feature>
<evidence type="ECO:0008006" key="4">
    <source>
        <dbReference type="Google" id="ProtNLM"/>
    </source>
</evidence>
<evidence type="ECO:0000256" key="1">
    <source>
        <dbReference type="SAM" id="MobiDB-lite"/>
    </source>
</evidence>
<reference evidence="2 3" key="1">
    <citation type="submission" date="2020-02" db="EMBL/GenBank/DDBJ databases">
        <title>Comparative genomics of the hypocrealean fungal genus Beauvera.</title>
        <authorList>
            <person name="Showalter D.N."/>
            <person name="Bushley K.E."/>
            <person name="Rehner S.A."/>
        </authorList>
    </citation>
    <scope>NUCLEOTIDE SEQUENCE [LARGE SCALE GENOMIC DNA]</scope>
    <source>
        <strain evidence="2 3">ARSEF4384</strain>
    </source>
</reference>